<dbReference type="AlphaFoldDB" id="A0A1J1D1G0"/>
<gene>
    <name evidence="1" type="ORF">NPD5_273</name>
</gene>
<name>A0A1J1D1G0_CLOSG</name>
<protein>
    <submittedName>
        <fullName evidence="1">Uncharacterized protein</fullName>
    </submittedName>
</protein>
<dbReference type="RefSeq" id="WP_072584281.1">
    <property type="nucleotide sequence ID" value="NZ_CP013242.1"/>
</dbReference>
<evidence type="ECO:0000313" key="2">
    <source>
        <dbReference type="Proteomes" id="UP000182204"/>
    </source>
</evidence>
<reference evidence="1 2" key="1">
    <citation type="submission" date="2015-11" db="EMBL/GenBank/DDBJ databases">
        <authorList>
            <person name="Hill K.K."/>
            <person name="Shirey T.B."/>
            <person name="Raphael B."/>
            <person name="Daligault H.E."/>
            <person name="Davenport K.W."/>
            <person name="Bruce D.C."/>
            <person name="Foley B.T."/>
            <person name="Johnson S.L."/>
        </authorList>
    </citation>
    <scope>NUCLEOTIDE SEQUENCE [LARGE SCALE GENOMIC DNA]</scope>
    <source>
        <strain evidence="1 2">CDC_1632</strain>
    </source>
</reference>
<sequence length="157" mass="19262">MAQRSLRPCKQRWCKNLTRDVTGYCGEHIHIAEERQQERNRYYDKHIRYSKDEKYTKFYHRKEWESLREDVLRTYNGVDIYSYYIDNRAVTANTAHHIIELKEDWDKRLDKDNIFPLTDANHKKIHSLYRKDKKGTQELLRELLERFRKQFGISPLP</sequence>
<organism evidence="1 2">
    <name type="scientific">Clostridium sporogenes</name>
    <dbReference type="NCBI Taxonomy" id="1509"/>
    <lineage>
        <taxon>Bacteria</taxon>
        <taxon>Bacillati</taxon>
        <taxon>Bacillota</taxon>
        <taxon>Clostridia</taxon>
        <taxon>Eubacteriales</taxon>
        <taxon>Clostridiaceae</taxon>
        <taxon>Clostridium</taxon>
    </lineage>
</organism>
<proteinExistence type="predicted"/>
<dbReference type="Proteomes" id="UP000182204">
    <property type="component" value="Chromosome"/>
</dbReference>
<evidence type="ECO:0000313" key="1">
    <source>
        <dbReference type="EMBL" id="APH14511.1"/>
    </source>
</evidence>
<accession>A0A1J1D1G0</accession>
<dbReference type="EMBL" id="CP013243">
    <property type="protein sequence ID" value="APH14511.1"/>
    <property type="molecule type" value="Genomic_DNA"/>
</dbReference>